<name>A0A410WT44_9BACL</name>
<dbReference type="EMBL" id="CP026520">
    <property type="protein sequence ID" value="QAV17502.1"/>
    <property type="molecule type" value="Genomic_DNA"/>
</dbReference>
<evidence type="ECO:0000313" key="3">
    <source>
        <dbReference type="Proteomes" id="UP000288943"/>
    </source>
</evidence>
<gene>
    <name evidence="1" type="ORF">M5X16_08175</name>
    <name evidence="2" type="ORF">PC41400_07420</name>
</gene>
<evidence type="ECO:0000313" key="4">
    <source>
        <dbReference type="Proteomes" id="UP001527202"/>
    </source>
</evidence>
<reference evidence="1 4" key="2">
    <citation type="submission" date="2022-05" db="EMBL/GenBank/DDBJ databases">
        <title>Genome Sequencing of Bee-Associated Microbes.</title>
        <authorList>
            <person name="Dunlap C."/>
        </authorList>
    </citation>
    <scope>NUCLEOTIDE SEQUENCE [LARGE SCALE GENOMIC DNA]</scope>
    <source>
        <strain evidence="1 4">NRRL B-23120</strain>
    </source>
</reference>
<evidence type="ECO:0000313" key="1">
    <source>
        <dbReference type="EMBL" id="MCY9595747.1"/>
    </source>
</evidence>
<organism evidence="2 3">
    <name type="scientific">Paenibacillus chitinolyticus</name>
    <dbReference type="NCBI Taxonomy" id="79263"/>
    <lineage>
        <taxon>Bacteria</taxon>
        <taxon>Bacillati</taxon>
        <taxon>Bacillota</taxon>
        <taxon>Bacilli</taxon>
        <taxon>Bacillales</taxon>
        <taxon>Paenibacillaceae</taxon>
        <taxon>Paenibacillus</taxon>
    </lineage>
</organism>
<dbReference type="EMBL" id="JAMDMJ010000008">
    <property type="protein sequence ID" value="MCY9595747.1"/>
    <property type="molecule type" value="Genomic_DNA"/>
</dbReference>
<accession>A0A410WT44</accession>
<dbReference type="Proteomes" id="UP000288943">
    <property type="component" value="Chromosome"/>
</dbReference>
<evidence type="ECO:0000313" key="2">
    <source>
        <dbReference type="EMBL" id="QAV17502.1"/>
    </source>
</evidence>
<dbReference type="GeneID" id="95374646"/>
<reference evidence="2 3" key="1">
    <citation type="submission" date="2018-01" db="EMBL/GenBank/DDBJ databases">
        <title>The whole genome sequencing and assembly of Paenibacillus chitinolyticus KCCM 41400 strain.</title>
        <authorList>
            <person name="Kim J.-Y."/>
            <person name="Park M.-K."/>
            <person name="Lee Y.-J."/>
            <person name="Yi H."/>
            <person name="Bahn Y.-S."/>
            <person name="Kim J.F."/>
            <person name="Lee D.-W."/>
        </authorList>
    </citation>
    <scope>NUCLEOTIDE SEQUENCE [LARGE SCALE GENOMIC DNA]</scope>
    <source>
        <strain evidence="2 3">KCCM 41400</strain>
    </source>
</reference>
<proteinExistence type="predicted"/>
<dbReference type="OrthoDB" id="2573787at2"/>
<dbReference type="Proteomes" id="UP001527202">
    <property type="component" value="Unassembled WGS sequence"/>
</dbReference>
<dbReference type="KEGG" id="pchi:PC41400_07420"/>
<sequence>MAEYAKILRWTKSDAVYGLKTNIQLPSSASVGTTGGFINFYLGVYGSNTNYECGLSTNYTEALNGKWHWFWNTGAANDGGAFNLAAGSTVPIELSVNSSNKLDFKVNGTVVKTFSGATGTFGSLTSARLVVAACDRSFTTVPNPLPNWNTLHNQVVCSGISFRNSAGAWTVLSSANSTPPSSTTFWPDGYSHTGTPADYTKVVSTGQLIASLKR</sequence>
<dbReference type="RefSeq" id="WP_042229290.1">
    <property type="nucleotide sequence ID" value="NZ_CP026520.1"/>
</dbReference>
<protein>
    <submittedName>
        <fullName evidence="2">Uncharacterized protein</fullName>
    </submittedName>
</protein>
<dbReference type="AlphaFoldDB" id="A0A410WT44"/>
<keyword evidence="4" id="KW-1185">Reference proteome</keyword>